<dbReference type="InterPro" id="IPR036873">
    <property type="entry name" value="Rhodanese-like_dom_sf"/>
</dbReference>
<evidence type="ECO:0000313" key="3">
    <source>
        <dbReference type="EMBL" id="ACX96642.1"/>
    </source>
</evidence>
<proteinExistence type="predicted"/>
<dbReference type="HOGENOM" id="CLU_1000914_0_0_6"/>
<dbReference type="PANTHER" id="PTHR43031">
    <property type="entry name" value="FAD-DEPENDENT OXIDOREDUCTASE"/>
    <property type="match status" value="1"/>
</dbReference>
<name>D0L1R9_HALNC</name>
<dbReference type="KEGG" id="hna:Hneap_1819"/>
<evidence type="ECO:0000313" key="4">
    <source>
        <dbReference type="Proteomes" id="UP000009102"/>
    </source>
</evidence>
<dbReference type="RefSeq" id="WP_012824675.1">
    <property type="nucleotide sequence ID" value="NC_013422.1"/>
</dbReference>
<dbReference type="STRING" id="555778.Hneap_1819"/>
<organism evidence="3 4">
    <name type="scientific">Halothiobacillus neapolitanus (strain ATCC 23641 / DSM 15147 / CIP 104769 / NCIMB 8539 / c2)</name>
    <name type="common">Thiobacillus neapolitanus</name>
    <dbReference type="NCBI Taxonomy" id="555778"/>
    <lineage>
        <taxon>Bacteria</taxon>
        <taxon>Pseudomonadati</taxon>
        <taxon>Pseudomonadota</taxon>
        <taxon>Gammaproteobacteria</taxon>
        <taxon>Chromatiales</taxon>
        <taxon>Halothiobacillaceae</taxon>
        <taxon>Halothiobacillus</taxon>
    </lineage>
</organism>
<dbReference type="PROSITE" id="PS50206">
    <property type="entry name" value="RHODANESE_3"/>
    <property type="match status" value="1"/>
</dbReference>
<dbReference type="CDD" id="cd00158">
    <property type="entry name" value="RHOD"/>
    <property type="match status" value="1"/>
</dbReference>
<keyword evidence="4" id="KW-1185">Reference proteome</keyword>
<protein>
    <submittedName>
        <fullName evidence="3">Rhodanese domain protein</fullName>
    </submittedName>
</protein>
<dbReference type="SUPFAM" id="SSF52821">
    <property type="entry name" value="Rhodanese/Cell cycle control phosphatase"/>
    <property type="match status" value="2"/>
</dbReference>
<dbReference type="InterPro" id="IPR001763">
    <property type="entry name" value="Rhodanese-like_dom"/>
</dbReference>
<dbReference type="PANTHER" id="PTHR43031:SF7">
    <property type="entry name" value="NITRIC OXIDE REDUCTASE FLRD-NAD(+) REDUCTASE"/>
    <property type="match status" value="1"/>
</dbReference>
<evidence type="ECO:0000256" key="1">
    <source>
        <dbReference type="SAM" id="SignalP"/>
    </source>
</evidence>
<dbReference type="Pfam" id="PF00581">
    <property type="entry name" value="Rhodanese"/>
    <property type="match status" value="1"/>
</dbReference>
<feature type="chain" id="PRO_5003010144" evidence="1">
    <location>
        <begin position="29"/>
        <end position="271"/>
    </location>
</feature>
<feature type="domain" description="Rhodanese" evidence="2">
    <location>
        <begin position="55"/>
        <end position="149"/>
    </location>
</feature>
<accession>D0L1R9</accession>
<reference evidence="3 4" key="1">
    <citation type="submission" date="2009-10" db="EMBL/GenBank/DDBJ databases">
        <title>Complete sequence of Halothiobacillus neapolitanus c2.</title>
        <authorList>
            <consortium name="US DOE Joint Genome Institute"/>
            <person name="Lucas S."/>
            <person name="Copeland A."/>
            <person name="Lapidus A."/>
            <person name="Glavina del Rio T."/>
            <person name="Tice H."/>
            <person name="Bruce D."/>
            <person name="Goodwin L."/>
            <person name="Pitluck S."/>
            <person name="Davenport K."/>
            <person name="Brettin T."/>
            <person name="Detter J.C."/>
            <person name="Han C."/>
            <person name="Tapia R."/>
            <person name="Larimer F."/>
            <person name="Land M."/>
            <person name="Hauser L."/>
            <person name="Kyrpides N."/>
            <person name="Mikhailova N."/>
            <person name="Kerfeld C."/>
            <person name="Cannon G."/>
            <person name="Heinhort S."/>
        </authorList>
    </citation>
    <scope>NUCLEOTIDE SEQUENCE [LARGE SCALE GENOMIC DNA]</scope>
    <source>
        <strain evidence="4">ATCC 23641 / c2</strain>
    </source>
</reference>
<sequence>MYCGRTGLGLACALLLSGATVGMAVASADEMKFPLRAQYETVGVKPISTADLLAHFNNYTIIDARSEYEYQTLHIEGAESVPLSSPGFDQSVKALADKTKKPLVFYCNGTTCEKSYKAAVRAIQSGVKQVLVYDAGIFHWAEANPGKTDLLGKKMQSAGQLISKADFAAHLLSPRDFYERVMGDPNAIVLDIRDAGQRAGVSLFQMRDVHVPLDNARLEDWVSRSKQENRAMFFIDATGHQVQWLQYYLKEQGLHNYWFMKGGAKAFYDTL</sequence>
<dbReference type="Gene3D" id="3.40.250.10">
    <property type="entry name" value="Rhodanese-like domain"/>
    <property type="match status" value="2"/>
</dbReference>
<dbReference type="eggNOG" id="COG0607">
    <property type="taxonomic scope" value="Bacteria"/>
</dbReference>
<keyword evidence="1" id="KW-0732">Signal</keyword>
<dbReference type="Proteomes" id="UP000009102">
    <property type="component" value="Chromosome"/>
</dbReference>
<gene>
    <name evidence="3" type="ordered locus">Hneap_1819</name>
</gene>
<dbReference type="EMBL" id="CP001801">
    <property type="protein sequence ID" value="ACX96642.1"/>
    <property type="molecule type" value="Genomic_DNA"/>
</dbReference>
<evidence type="ECO:0000259" key="2">
    <source>
        <dbReference type="PROSITE" id="PS50206"/>
    </source>
</evidence>
<feature type="signal peptide" evidence="1">
    <location>
        <begin position="1"/>
        <end position="28"/>
    </location>
</feature>
<dbReference type="InterPro" id="IPR050229">
    <property type="entry name" value="GlpE_sulfurtransferase"/>
</dbReference>
<dbReference type="SMART" id="SM00450">
    <property type="entry name" value="RHOD"/>
    <property type="match status" value="2"/>
</dbReference>
<dbReference type="AlphaFoldDB" id="D0L1R9"/>